<reference evidence="3 4" key="1">
    <citation type="submission" date="2018-06" db="EMBL/GenBank/DDBJ databases">
        <authorList>
            <consortium name="Pathogen Informatics"/>
            <person name="Doyle S."/>
        </authorList>
    </citation>
    <scope>NUCLEOTIDE SEQUENCE [LARGE SCALE GENOMIC DNA]</scope>
    <source>
        <strain evidence="3 4">NCTC8782</strain>
    </source>
</reference>
<name>A0A9Q7ZN40_9ENTR</name>
<dbReference type="Pfam" id="PF06429">
    <property type="entry name" value="Flg_bbr_C"/>
    <property type="match status" value="1"/>
</dbReference>
<dbReference type="EMBL" id="UIGT01000001">
    <property type="protein sequence ID" value="SUX80614.1"/>
    <property type="molecule type" value="Genomic_DNA"/>
</dbReference>
<feature type="domain" description="Flagellar basal-body/hook protein C-terminal" evidence="2">
    <location>
        <begin position="25"/>
        <end position="70"/>
    </location>
</feature>
<proteinExistence type="inferred from homology"/>
<dbReference type="Proteomes" id="UP000255286">
    <property type="component" value="Unassembled WGS sequence"/>
</dbReference>
<comment type="caution">
    <text evidence="3">The sequence shown here is derived from an EMBL/GenBank/DDBJ whole genome shotgun (WGS) entry which is preliminary data.</text>
</comment>
<dbReference type="InterPro" id="IPR010930">
    <property type="entry name" value="Flg_bb/hook_C_dom"/>
</dbReference>
<sequence>MFRLSAAAQATRGPTLQADPSIRVMSGVLEGSNVKPVAAMSDMIASARRFEMQMKIISSVDDNAGRANQLLSMS</sequence>
<organism evidence="3 4">
    <name type="scientific">Citrobacter youngae</name>
    <dbReference type="NCBI Taxonomy" id="133448"/>
    <lineage>
        <taxon>Bacteria</taxon>
        <taxon>Pseudomonadati</taxon>
        <taxon>Pseudomonadota</taxon>
        <taxon>Gammaproteobacteria</taxon>
        <taxon>Enterobacterales</taxon>
        <taxon>Enterobacteriaceae</taxon>
        <taxon>Citrobacter</taxon>
        <taxon>Citrobacter freundii complex</taxon>
    </lineage>
</organism>
<keyword evidence="3" id="KW-0282">Flagellum</keyword>
<evidence type="ECO:0000259" key="2">
    <source>
        <dbReference type="Pfam" id="PF06429"/>
    </source>
</evidence>
<accession>A0A9Q7ZN40</accession>
<evidence type="ECO:0000313" key="3">
    <source>
        <dbReference type="EMBL" id="SUX80614.1"/>
    </source>
</evidence>
<gene>
    <name evidence="3" type="primary">flgF_3</name>
    <name evidence="3" type="ORF">NCTC8782_03212</name>
</gene>
<keyword evidence="3" id="KW-0966">Cell projection</keyword>
<comment type="similarity">
    <text evidence="1">Belongs to the flagella basal body rod proteins family.</text>
</comment>
<dbReference type="AlphaFoldDB" id="A0A9Q7ZN40"/>
<keyword evidence="3" id="KW-0969">Cilium</keyword>
<protein>
    <submittedName>
        <fullName evidence="3">Flagellar basal body rod protein FlgF</fullName>
    </submittedName>
</protein>
<evidence type="ECO:0000313" key="4">
    <source>
        <dbReference type="Proteomes" id="UP000255286"/>
    </source>
</evidence>
<evidence type="ECO:0000256" key="1">
    <source>
        <dbReference type="ARBA" id="ARBA00009677"/>
    </source>
</evidence>